<evidence type="ECO:0008006" key="4">
    <source>
        <dbReference type="Google" id="ProtNLM"/>
    </source>
</evidence>
<gene>
    <name evidence="2" type="ORF">TeGR_g9707</name>
</gene>
<dbReference type="EMBL" id="BRYB01003883">
    <property type="protein sequence ID" value="GMI22197.1"/>
    <property type="molecule type" value="Genomic_DNA"/>
</dbReference>
<keyword evidence="3" id="KW-1185">Reference proteome</keyword>
<evidence type="ECO:0000313" key="3">
    <source>
        <dbReference type="Proteomes" id="UP001165060"/>
    </source>
</evidence>
<proteinExistence type="predicted"/>
<feature type="compositionally biased region" description="Pro residues" evidence="1">
    <location>
        <begin position="372"/>
        <end position="412"/>
    </location>
</feature>
<name>A0ABQ6M9R7_9STRA</name>
<protein>
    <recommendedName>
        <fullName evidence="4">PARP-type domain-containing protein</fullName>
    </recommendedName>
</protein>
<feature type="region of interest" description="Disordered" evidence="1">
    <location>
        <begin position="249"/>
        <end position="268"/>
    </location>
</feature>
<comment type="caution">
    <text evidence="2">The sequence shown here is derived from an EMBL/GenBank/DDBJ whole genome shotgun (WGS) entry which is preliminary data.</text>
</comment>
<dbReference type="Proteomes" id="UP001165060">
    <property type="component" value="Unassembled WGS sequence"/>
</dbReference>
<reference evidence="2 3" key="1">
    <citation type="journal article" date="2023" name="Commun. Biol.">
        <title>Genome analysis of Parmales, the sister group of diatoms, reveals the evolutionary specialization of diatoms from phago-mixotrophs to photoautotrophs.</title>
        <authorList>
            <person name="Ban H."/>
            <person name="Sato S."/>
            <person name="Yoshikawa S."/>
            <person name="Yamada K."/>
            <person name="Nakamura Y."/>
            <person name="Ichinomiya M."/>
            <person name="Sato N."/>
            <person name="Blanc-Mathieu R."/>
            <person name="Endo H."/>
            <person name="Kuwata A."/>
            <person name="Ogata H."/>
        </authorList>
    </citation>
    <scope>NUCLEOTIDE SEQUENCE [LARGE SCALE GENOMIC DNA]</scope>
</reference>
<organism evidence="2 3">
    <name type="scientific">Tetraparma gracilis</name>
    <dbReference type="NCBI Taxonomy" id="2962635"/>
    <lineage>
        <taxon>Eukaryota</taxon>
        <taxon>Sar</taxon>
        <taxon>Stramenopiles</taxon>
        <taxon>Ochrophyta</taxon>
        <taxon>Bolidophyceae</taxon>
        <taxon>Parmales</taxon>
        <taxon>Triparmaceae</taxon>
        <taxon>Tetraparma</taxon>
    </lineage>
</organism>
<feature type="compositionally biased region" description="Acidic residues" evidence="1">
    <location>
        <begin position="36"/>
        <end position="46"/>
    </location>
</feature>
<feature type="compositionally biased region" description="Acidic residues" evidence="1">
    <location>
        <begin position="58"/>
        <end position="72"/>
    </location>
</feature>
<feature type="region of interest" description="Disordered" evidence="1">
    <location>
        <begin position="175"/>
        <end position="209"/>
    </location>
</feature>
<feature type="region of interest" description="Disordered" evidence="1">
    <location>
        <begin position="1"/>
        <end position="107"/>
    </location>
</feature>
<feature type="compositionally biased region" description="Low complexity" evidence="1">
    <location>
        <begin position="76"/>
        <end position="86"/>
    </location>
</feature>
<accession>A0ABQ6M9R7</accession>
<feature type="compositionally biased region" description="Low complexity" evidence="1">
    <location>
        <begin position="460"/>
        <end position="471"/>
    </location>
</feature>
<feature type="region of interest" description="Disordered" evidence="1">
    <location>
        <begin position="364"/>
        <end position="480"/>
    </location>
</feature>
<evidence type="ECO:0000256" key="1">
    <source>
        <dbReference type="SAM" id="MobiDB-lite"/>
    </source>
</evidence>
<feature type="compositionally biased region" description="Pro residues" evidence="1">
    <location>
        <begin position="255"/>
        <end position="268"/>
    </location>
</feature>
<sequence>MSPPDPFAALAPGRGEESDDDDDDQPLLSSTPSLAEPDEESDDDDQPLFSRSKPSPAEPDEESDGSSDDDDGPLFSKSRAPASASASKRRTPSHEETFTVTTSSVNGKPVKCSDCKEPLQEGELRLNRFNGSPYRYQFHMPCMRKAACARIVGEDWGCCDCGSLDEEERAAARAAVEAGSSKGGKPRVWAPRASTKEEGAPKKRKPAPVPGAEFGCARCRQSAFGCSACNVARALEAKKIGKWYRKTLLTEGPRPRPPPAAPVPPSPPSRLGSILSACYEASPAGSSCDHCSSLCTDLAVETTEESAAKVLSYARYHVGCVPVAVARKLYSGDTTSRGGSKYERLSRENQGRVIRAIRELELGLPSVDDAGSPPPADDAGSPPPADDAGSPPPADDAGSPPPADDAGSPPPGEEQGGKRKFCALSPDEVEKLSEEEQFALATAASVDDAGSPPPPEERTAPAAAAPVGAAGSPPPGEIGEEQTALAIAAFVPFFSLPPTASTSAEKPRGGAGGAGVGAMVEVVSE</sequence>
<evidence type="ECO:0000313" key="2">
    <source>
        <dbReference type="EMBL" id="GMI22197.1"/>
    </source>
</evidence>
<feature type="region of interest" description="Disordered" evidence="1">
    <location>
        <begin position="497"/>
        <end position="525"/>
    </location>
</feature>